<comment type="caution">
    <text evidence="2">The sequence shown here is derived from an EMBL/GenBank/DDBJ whole genome shotgun (WGS) entry which is preliminary data.</text>
</comment>
<proteinExistence type="predicted"/>
<protein>
    <submittedName>
        <fullName evidence="2">Uncharacterized protein</fullName>
    </submittedName>
</protein>
<feature type="transmembrane region" description="Helical" evidence="1">
    <location>
        <begin position="119"/>
        <end position="142"/>
    </location>
</feature>
<name>A0A369WKB7_9GAMM</name>
<reference evidence="2 3" key="1">
    <citation type="submission" date="2018-07" db="EMBL/GenBank/DDBJ databases">
        <title>Motiliproteus coralliicola sp. nov., a bacterium isolated from Coral.</title>
        <authorList>
            <person name="Wang G."/>
        </authorList>
    </citation>
    <scope>NUCLEOTIDE SEQUENCE [LARGE SCALE GENOMIC DNA]</scope>
    <source>
        <strain evidence="2 3">C34</strain>
    </source>
</reference>
<dbReference type="EMBL" id="QQOH01000002">
    <property type="protein sequence ID" value="RDE22498.1"/>
    <property type="molecule type" value="Genomic_DNA"/>
</dbReference>
<evidence type="ECO:0000256" key="1">
    <source>
        <dbReference type="SAM" id="Phobius"/>
    </source>
</evidence>
<gene>
    <name evidence="2" type="ORF">DV711_07825</name>
</gene>
<sequence>MPTVYVEFLDKVASSAWSDAAIWFAGLWAILMFIRKVSKDADSELDPTKKELIAKRLMGVNENNISSWVPNFEFVFDRFFGKKHLAWKCFYRSSLISMVLTSFLLVYSSVFDNRDDPVYLLFVFAIFISFFFNALIDYVSLLETRIILSLHISTFLKIIIDSMLTLILSVAWVSLLCWLFDFGPGENFSEKIEMIFNSLIGDSKFQDDIVGIRIIILTSYSTSVWLWLHGVAHMCVRGLSSISVIIKWLNVSESPLRAIGTTINLILFIFGVLLFPVFTII</sequence>
<evidence type="ECO:0000313" key="3">
    <source>
        <dbReference type="Proteomes" id="UP000253769"/>
    </source>
</evidence>
<keyword evidence="3" id="KW-1185">Reference proteome</keyword>
<feature type="transmembrane region" description="Helical" evidence="1">
    <location>
        <begin position="258"/>
        <end position="278"/>
    </location>
</feature>
<feature type="transmembrane region" description="Helical" evidence="1">
    <location>
        <begin position="12"/>
        <end position="34"/>
    </location>
</feature>
<evidence type="ECO:0000313" key="2">
    <source>
        <dbReference type="EMBL" id="RDE22498.1"/>
    </source>
</evidence>
<keyword evidence="1" id="KW-1133">Transmembrane helix</keyword>
<feature type="transmembrane region" description="Helical" evidence="1">
    <location>
        <begin position="154"/>
        <end position="180"/>
    </location>
</feature>
<keyword evidence="1" id="KW-0812">Transmembrane</keyword>
<dbReference type="AlphaFoldDB" id="A0A369WKB7"/>
<keyword evidence="1" id="KW-0472">Membrane</keyword>
<organism evidence="2 3">
    <name type="scientific">Motiliproteus coralliicola</name>
    <dbReference type="NCBI Taxonomy" id="2283196"/>
    <lineage>
        <taxon>Bacteria</taxon>
        <taxon>Pseudomonadati</taxon>
        <taxon>Pseudomonadota</taxon>
        <taxon>Gammaproteobacteria</taxon>
        <taxon>Oceanospirillales</taxon>
        <taxon>Oceanospirillaceae</taxon>
        <taxon>Motiliproteus</taxon>
    </lineage>
</organism>
<feature type="transmembrane region" description="Helical" evidence="1">
    <location>
        <begin position="89"/>
        <end position="107"/>
    </location>
</feature>
<accession>A0A369WKB7</accession>
<dbReference type="Proteomes" id="UP000253769">
    <property type="component" value="Unassembled WGS sequence"/>
</dbReference>